<comment type="function">
    <text evidence="7">SbcCD cleaves DNA hairpin structures. These structures can inhibit DNA replication and are intermediates in certain DNA recombination reactions. The complex acts as a 3'-&gt;5' double strand exonuclease that can open hairpins. It also has a 5' single-strand endonuclease activity.</text>
</comment>
<dbReference type="Pfam" id="PF12320">
    <property type="entry name" value="SbcD_C"/>
    <property type="match status" value="1"/>
</dbReference>
<dbReference type="InterPro" id="IPR026843">
    <property type="entry name" value="SbcD_C"/>
</dbReference>
<dbReference type="NCBIfam" id="TIGR00619">
    <property type="entry name" value="sbcd"/>
    <property type="match status" value="1"/>
</dbReference>
<evidence type="ECO:0000259" key="9">
    <source>
        <dbReference type="Pfam" id="PF12320"/>
    </source>
</evidence>
<evidence type="ECO:0000313" key="10">
    <source>
        <dbReference type="EMBL" id="HIR57342.1"/>
    </source>
</evidence>
<evidence type="ECO:0000256" key="4">
    <source>
        <dbReference type="ARBA" id="ARBA00022722"/>
    </source>
</evidence>
<dbReference type="InterPro" id="IPR004843">
    <property type="entry name" value="Calcineurin-like_PHP"/>
</dbReference>
<protein>
    <recommendedName>
        <fullName evidence="3 7">Nuclease SbcCD subunit D</fullName>
    </recommendedName>
</protein>
<dbReference type="CDD" id="cd00840">
    <property type="entry name" value="MPP_Mre11_N"/>
    <property type="match status" value="1"/>
</dbReference>
<keyword evidence="4 7" id="KW-0540">Nuclease</keyword>
<keyword evidence="7" id="KW-0233">DNA recombination</keyword>
<dbReference type="AlphaFoldDB" id="A0A9D1DQX5"/>
<dbReference type="InterPro" id="IPR029052">
    <property type="entry name" value="Metallo-depent_PP-like"/>
</dbReference>
<dbReference type="InterPro" id="IPR050535">
    <property type="entry name" value="DNA_Repair-Maintenance_Comp"/>
</dbReference>
<sequence length="384" mass="42371">MKLLHTADWHLGRMLYGKSLLEDQEYFIRESFLPAVREHRPDLVILAGDIYDRPIAPAAAIRLFDEVIGELSALGIPLAAISGNHDGADRLAIGASLLRKSGIFIASRPEDVFRPAEFRFGGEKVCVYLLPYCEPAQIRQVLGDDSLQGFKSCYAALLGRVAEGLDPDAVNVLAAHCFAAGGAVSDSESVLYVGGSGEVDPSCFDPFQYAALGHLHAPQRAGTKGYYAGSPLKYSFDEERQKKGMTLAEVTRDGVEITRLPVKPLRDMRRVRASMQELLDQGRAAPSEDYLSFELTDRAPVFLPMEQLRPYYPNLLELRNDWMGPAVGTGSAELREQLLRRTAGETAIFREFLRQICGEDATEEDCALFSELLREARGKEAGDP</sequence>
<proteinExistence type="inferred from homology"/>
<dbReference type="GO" id="GO:0006310">
    <property type="term" value="P:DNA recombination"/>
    <property type="evidence" value="ECO:0007669"/>
    <property type="project" value="UniProtKB-KW"/>
</dbReference>
<organism evidence="10 11">
    <name type="scientific">Candidatus Gallacutalibacter pullicola</name>
    <dbReference type="NCBI Taxonomy" id="2840830"/>
    <lineage>
        <taxon>Bacteria</taxon>
        <taxon>Bacillati</taxon>
        <taxon>Bacillota</taxon>
        <taxon>Clostridia</taxon>
        <taxon>Eubacteriales</taxon>
        <taxon>Candidatus Gallacutalibacter</taxon>
    </lineage>
</organism>
<dbReference type="GO" id="GO:0008408">
    <property type="term" value="F:3'-5' exonuclease activity"/>
    <property type="evidence" value="ECO:0007669"/>
    <property type="project" value="InterPro"/>
</dbReference>
<keyword evidence="7" id="KW-0235">DNA replication</keyword>
<comment type="subunit">
    <text evidence="2 7">Heterodimer of SbcC and SbcD.</text>
</comment>
<evidence type="ECO:0000313" key="11">
    <source>
        <dbReference type="Proteomes" id="UP000886785"/>
    </source>
</evidence>
<dbReference type="GO" id="GO:0006260">
    <property type="term" value="P:DNA replication"/>
    <property type="evidence" value="ECO:0007669"/>
    <property type="project" value="UniProtKB-KW"/>
</dbReference>
<reference evidence="10" key="2">
    <citation type="journal article" date="2021" name="PeerJ">
        <title>Extensive microbial diversity within the chicken gut microbiome revealed by metagenomics and culture.</title>
        <authorList>
            <person name="Gilroy R."/>
            <person name="Ravi A."/>
            <person name="Getino M."/>
            <person name="Pursley I."/>
            <person name="Horton D.L."/>
            <person name="Alikhan N.F."/>
            <person name="Baker D."/>
            <person name="Gharbi K."/>
            <person name="Hall N."/>
            <person name="Watson M."/>
            <person name="Adriaenssens E.M."/>
            <person name="Foster-Nyarko E."/>
            <person name="Jarju S."/>
            <person name="Secka A."/>
            <person name="Antonio M."/>
            <person name="Oren A."/>
            <person name="Chaudhuri R.R."/>
            <person name="La Ragione R."/>
            <person name="Hildebrand F."/>
            <person name="Pallen M.J."/>
        </authorList>
    </citation>
    <scope>NUCLEOTIDE SEQUENCE</scope>
    <source>
        <strain evidence="10">ChiSjej1B19-7085</strain>
    </source>
</reference>
<name>A0A9D1DQX5_9FIRM</name>
<dbReference type="EMBL" id="DVHF01000079">
    <property type="protein sequence ID" value="HIR57342.1"/>
    <property type="molecule type" value="Genomic_DNA"/>
</dbReference>
<gene>
    <name evidence="7" type="primary">sbcD</name>
    <name evidence="10" type="ORF">IAA54_06710</name>
</gene>
<evidence type="ECO:0000256" key="2">
    <source>
        <dbReference type="ARBA" id="ARBA00011322"/>
    </source>
</evidence>
<keyword evidence="7" id="KW-0255">Endonuclease</keyword>
<comment type="caution">
    <text evidence="10">The sequence shown here is derived from an EMBL/GenBank/DDBJ whole genome shotgun (WGS) entry which is preliminary data.</text>
</comment>
<evidence type="ECO:0000259" key="8">
    <source>
        <dbReference type="Pfam" id="PF00149"/>
    </source>
</evidence>
<dbReference type="GO" id="GO:0004519">
    <property type="term" value="F:endonuclease activity"/>
    <property type="evidence" value="ECO:0007669"/>
    <property type="project" value="UniProtKB-KW"/>
</dbReference>
<keyword evidence="5 7" id="KW-0378">Hydrolase</keyword>
<evidence type="ECO:0000256" key="6">
    <source>
        <dbReference type="ARBA" id="ARBA00022839"/>
    </source>
</evidence>
<dbReference type="Gene3D" id="3.60.21.10">
    <property type="match status" value="1"/>
</dbReference>
<evidence type="ECO:0000256" key="5">
    <source>
        <dbReference type="ARBA" id="ARBA00022801"/>
    </source>
</evidence>
<dbReference type="Proteomes" id="UP000886785">
    <property type="component" value="Unassembled WGS sequence"/>
</dbReference>
<dbReference type="SUPFAM" id="SSF56300">
    <property type="entry name" value="Metallo-dependent phosphatases"/>
    <property type="match status" value="1"/>
</dbReference>
<keyword evidence="6 7" id="KW-0269">Exonuclease</keyword>
<evidence type="ECO:0000256" key="3">
    <source>
        <dbReference type="ARBA" id="ARBA00013365"/>
    </source>
</evidence>
<evidence type="ECO:0000256" key="7">
    <source>
        <dbReference type="RuleBase" id="RU363069"/>
    </source>
</evidence>
<dbReference type="Pfam" id="PF00149">
    <property type="entry name" value="Metallophos"/>
    <property type="match status" value="1"/>
</dbReference>
<evidence type="ECO:0000256" key="1">
    <source>
        <dbReference type="ARBA" id="ARBA00010555"/>
    </source>
</evidence>
<comment type="similarity">
    <text evidence="1 7">Belongs to the SbcD family.</text>
</comment>
<dbReference type="InterPro" id="IPR041796">
    <property type="entry name" value="Mre11_N"/>
</dbReference>
<feature type="domain" description="Calcineurin-like phosphoesterase" evidence="8">
    <location>
        <begin position="1"/>
        <end position="93"/>
    </location>
</feature>
<accession>A0A9D1DQX5</accession>
<dbReference type="PANTHER" id="PTHR30337">
    <property type="entry name" value="COMPONENT OF ATP-DEPENDENT DSDNA EXONUCLEASE"/>
    <property type="match status" value="1"/>
</dbReference>
<reference evidence="10" key="1">
    <citation type="submission" date="2020-10" db="EMBL/GenBank/DDBJ databases">
        <authorList>
            <person name="Gilroy R."/>
        </authorList>
    </citation>
    <scope>NUCLEOTIDE SEQUENCE</scope>
    <source>
        <strain evidence="10">ChiSjej1B19-7085</strain>
    </source>
</reference>
<feature type="domain" description="Nuclease SbcCD subunit D C-terminal" evidence="9">
    <location>
        <begin position="264"/>
        <end position="355"/>
    </location>
</feature>
<dbReference type="InterPro" id="IPR004593">
    <property type="entry name" value="SbcD"/>
</dbReference>
<dbReference type="PANTHER" id="PTHR30337:SF0">
    <property type="entry name" value="NUCLEASE SBCCD SUBUNIT D"/>
    <property type="match status" value="1"/>
</dbReference>